<dbReference type="GO" id="GO:0005886">
    <property type="term" value="C:plasma membrane"/>
    <property type="evidence" value="ECO:0007669"/>
    <property type="project" value="UniProtKB-SubCell"/>
</dbReference>
<dbReference type="InterPro" id="IPR003838">
    <property type="entry name" value="ABC3_permease_C"/>
</dbReference>
<evidence type="ECO:0000256" key="3">
    <source>
        <dbReference type="ARBA" id="ARBA00022692"/>
    </source>
</evidence>
<proteinExistence type="inferred from homology"/>
<feature type="transmembrane region" description="Helical" evidence="7">
    <location>
        <begin position="1983"/>
        <end position="2009"/>
    </location>
</feature>
<dbReference type="PANTHER" id="PTHR30572">
    <property type="entry name" value="MEMBRANE COMPONENT OF TRANSPORTER-RELATED"/>
    <property type="match status" value="1"/>
</dbReference>
<keyword evidence="5 7" id="KW-0472">Membrane</keyword>
<dbReference type="Pfam" id="PF02687">
    <property type="entry name" value="FtsX"/>
    <property type="match status" value="2"/>
</dbReference>
<protein>
    <submittedName>
        <fullName evidence="9">Uncharacterized ABC transporter permease MG468 homolog</fullName>
    </submittedName>
</protein>
<feature type="transmembrane region" description="Helical" evidence="7">
    <location>
        <begin position="2760"/>
        <end position="2783"/>
    </location>
</feature>
<feature type="transmembrane region" description="Helical" evidence="7">
    <location>
        <begin position="2714"/>
        <end position="2740"/>
    </location>
</feature>
<feature type="transmembrane region" description="Helical" evidence="7">
    <location>
        <begin position="1936"/>
        <end position="1963"/>
    </location>
</feature>
<evidence type="ECO:0000256" key="7">
    <source>
        <dbReference type="SAM" id="Phobius"/>
    </source>
</evidence>
<dbReference type="Proteomes" id="UP000290482">
    <property type="component" value="Chromosome"/>
</dbReference>
<dbReference type="GO" id="GO:0022857">
    <property type="term" value="F:transmembrane transporter activity"/>
    <property type="evidence" value="ECO:0007669"/>
    <property type="project" value="TreeGrafter"/>
</dbReference>
<evidence type="ECO:0000259" key="8">
    <source>
        <dbReference type="Pfam" id="PF02687"/>
    </source>
</evidence>
<evidence type="ECO:0000256" key="1">
    <source>
        <dbReference type="ARBA" id="ARBA00004651"/>
    </source>
</evidence>
<comment type="similarity">
    <text evidence="6">Belongs to the ABC-4 integral membrane protein family.</text>
</comment>
<name>A0A448ZXM7_METOS</name>
<sequence>MRRLFKEVFKSLAKNKITMICLTILIFITSGIFTLFFNIKTSYTSTVNSYNKVSRLHDLSVDLDVNPAGNIPNGGFDLIDKENKVIEKSPSEFNWDNEKSHVDYTLSLPKEHQEYIPLKDTKPENQFENWTFGPSFDNYYIRTKDFLDFYKNSKLNSNVKFDIDDYSSSNNKKLSDGITFDQARRFSLSGSSDYTFPLFKKIAGKEKFVNVTKEEQINNASNFVFNSELKLSNIAQFIYNTNKKSEYLINPVSLYLNVKENKASINIDDYNKWKDENALHVIKGSDLLNMLGFYEQEPNSGKFYFNKSKQDSTDTDIKLSSGYTSIENNINANDKIASNFKLINYLLTHQINNNALEYANITAGNYLLPSSWVRKRTITGKFLWYRYKLNWDEQLNNSNWKGSYLKYINNLKQTNSDKYDELRYFSIWTKKITTKYEHNGKINTNEEELSLHLDEDINKNDLNIKFLAADEWDGKALLGLKNNWVDGKKYKSILEIESVLNPSLNSNPVENAKKLISSAELKNNQTILKDGASQYARLAILKEIVKEVGEENIGIRQTLTIETIDELTKIKNVFHFINTGDKDQKIKGIKQNVGKLQEEAFNKTILHSSINNKDIDEFLLKSKDPSIIKKLPPVYTKEIINAIFDNYTPDFNYFVPDIRYVDYYDYYENTRFLKTVKNGKLLLLTDEADAKVSEGAKILGAITKVDTDKYIVLKNENNRWIKDNSWFLDKHYFTLDELYQQLVIKGLTIKAEIGKDGWAWVNPTFKNSLSLPVAFGSINTDLTNDIIQNKSVALLIEYAKKILYESDLMKIISKDALEVILYSAQKAIEDNGYHEMLSVGKSNPYTLTKVLFDLLNNLIISINNNSNSAYKYANINGEVFIKSTLNNIIDYFEKQYLDSGSTIEERDQKFVDILNKFLGLLDFNLENIFPSFLNIKLRDLFKFFKDKSQVFIFFKNLIDSINFSKFSSLIQDWYKKYPLQNLTDNKRAYWVLSSHQIVVDFLKSVDSNKFRTTMKNIINNVDFNKILNPNIENSLFDIWKKANQKANVAISADDEQNIKTFFINLSAYDITNPALAYKNVSEGLSEIIDNISVEKFANTLEGFLKNYRWAVEANAKVYDNFNTKTLSDVDYLSAFVSSMVSSNNSSVSNKVIAIQNALIKLANLSFKTQEISKTLKLNIPADEPGKISLTNLLALTKLSFPNNNSTSSTSHAFSPYDEEKIKDILGNINISIANKMPVELNKEEIAFLTNYVLIQEDEFNNLDTMKQKVEYYLEFIKKLKINNFKTNSEYKFDSAEASKDILSYADLGYFSSLINEESTIVDKPLLSKLHSVLAKYLGSMIGKGDGPIIDKTLNLYSMWIKLAYELNALGEKTVSYVKNPYTGENEKVINKKNDLTYDQITFILKGLLNLAKDSEVTNLFNSFEEVKEKLPGIGILGSQPGSYDALALQLSLAHTETNKLVSNIEKIFNTNAKFQNYFNSLKASGIELSDKNIQDFKSILLKHKYELVYNFGYIASANMMPTFYLSALEKFVSTFINNKDISADSKLKPLITNNFDFDLVYKMTLNASKTSQIFSIINLPSSLMNPLIALSFPQILLSYLLSNNPNEGNAGFIVRKLFSNLTNMNAEEIRSMLLPLFDKFLPDDLKIENKSDANIVIDLSWFNYLITNKLRPNNEDLEFYGLNLTKTFKDVLYKIIQPISIYNLISYTDAGSYLAKVNYGYLNKNNKEVYKGDLSKYLKSPLEMQRFVDSLDAKYKVRINTIEYVIIGVDTTADYLYPAINESNLQVDTKTQALLYVNQKGFDRIYSAYPTFALKEYVLVKAPSKLTKSGKEIYQIGKSPNDLKNIFNKIISSVSSSNSQKVYLNNEVDYLNPERSIRVTTTAKLISTIKSVTFYAVFILIILVAFIVYFIVKRYIEDRNKVIGILLAQGYTTKEIAISFCAFGWIPTLIGTIFGYITGLLLQSPTMKIFSIYWTLENKIISFSLPTLLFTIIVPFVLISLLIFLITWFSVRKKPTELMSGLVEVSIGNFSQKIMSIFRRSTIKFKYIISTAINNFWKFISLLLAFSTTSLITMLFMSTGNVFNKSINQTYENRNYRYKLDLETPTTEGGPFVTYNKNDLSKYLYVPNDLSGGGSSSTGSQLDYQNPNFFRPGYNFNTDVKVNKFDPVVLTKSSLDLLLDMSVSLSPWDITYANMPETQRARVTEIFKRVSKAMEQTQNLVPCHWSVAAPGYMSVKDINKYYADQKAGLPEDLSNRQSFFAFTTVGSGSSSDGLPKFKLVEWNPETGSYAKPVLVSTSKYRIQYRNFLTEAYKKINLKDFFVSFGGIYWNDSTNEKYTYADVGIGFYTKKSKEEKNKDYKIYGYQKDSKFIKIYSEDGKNLTQALENYNWDENKEIPLVVNHVTSKILGISEGSILNANIKNHVNRFLYRALGKDSPKVNYKFKIIGVSNTYINNEFITRKDILDKILGFDSLTRRLCEAKKDELDAIKNISDPKDYKKIEENFIKQYEAFNGILSNDETPVQTIDTLTTYSPLGYWGASATFDVDGSDNFVIWDFFKRIFLSDGSKFTSAYEHMVKSYNEYDKSNLDYKETLLRKLKITNDQFNEMLHTKNPSAEYVKLARDVLNEFFGIDSQAIYGKNIMYGASFNVDSKDIEVGFISGISQTTNTILSAFIVLSFAISIIILVVITHIMITSSQRSIAIFSILGYSNKEKVFLFFFNFIPIIVLACLFMIPVTYGFITVLNKFMMATSQIVLPIKLYVSTVLLSLAVCLSIFTITSIITWNSINKAKAIDVLKGK</sequence>
<dbReference type="KEGG" id="mob:NCTC10112_00609"/>
<keyword evidence="4 7" id="KW-1133">Transmembrane helix</keyword>
<evidence type="ECO:0000256" key="5">
    <source>
        <dbReference type="ARBA" id="ARBA00023136"/>
    </source>
</evidence>
<feature type="transmembrane region" description="Helical" evidence="7">
    <location>
        <begin position="2669"/>
        <end position="2693"/>
    </location>
</feature>
<gene>
    <name evidence="9" type="ORF">NCTC10112_00609</name>
</gene>
<dbReference type="PANTHER" id="PTHR30572:SF4">
    <property type="entry name" value="ABC TRANSPORTER PERMEASE YTRF"/>
    <property type="match status" value="1"/>
</dbReference>
<feature type="domain" description="ABC3 transporter permease C-terminal" evidence="8">
    <location>
        <begin position="2672"/>
        <end position="2789"/>
    </location>
</feature>
<dbReference type="InterPro" id="IPR050250">
    <property type="entry name" value="Macrolide_Exporter_MacB"/>
</dbReference>
<keyword evidence="3 7" id="KW-0812">Transmembrane</keyword>
<evidence type="ECO:0000313" key="10">
    <source>
        <dbReference type="Proteomes" id="UP000290482"/>
    </source>
</evidence>
<feature type="transmembrane region" description="Helical" evidence="7">
    <location>
        <begin position="20"/>
        <end position="39"/>
    </location>
</feature>
<feature type="transmembrane region" description="Helical" evidence="7">
    <location>
        <begin position="2056"/>
        <end position="2077"/>
    </location>
</feature>
<reference evidence="9 10" key="1">
    <citation type="submission" date="2019-01" db="EMBL/GenBank/DDBJ databases">
        <authorList>
            <consortium name="Pathogen Informatics"/>
        </authorList>
    </citation>
    <scope>NUCLEOTIDE SEQUENCE [LARGE SCALE GENOMIC DNA]</scope>
    <source>
        <strain evidence="9 10">NCTC10112</strain>
    </source>
</reference>
<evidence type="ECO:0000256" key="6">
    <source>
        <dbReference type="ARBA" id="ARBA00038076"/>
    </source>
</evidence>
<keyword evidence="10" id="KW-1185">Reference proteome</keyword>
<dbReference type="RefSeq" id="WP_022936263.1">
    <property type="nucleotide sequence ID" value="NZ_LR214940.1"/>
</dbReference>
<organism evidence="9 10">
    <name type="scientific">Metamycoplasma orale</name>
    <name type="common">Mycoplasma orale</name>
    <dbReference type="NCBI Taxonomy" id="2121"/>
    <lineage>
        <taxon>Bacteria</taxon>
        <taxon>Bacillati</taxon>
        <taxon>Mycoplasmatota</taxon>
        <taxon>Mycoplasmoidales</taxon>
        <taxon>Metamycoplasmataceae</taxon>
        <taxon>Metamycoplasma</taxon>
    </lineage>
</organism>
<dbReference type="EMBL" id="LR214940">
    <property type="protein sequence ID" value="VEU56010.1"/>
    <property type="molecule type" value="Genomic_DNA"/>
</dbReference>
<feature type="transmembrane region" description="Helical" evidence="7">
    <location>
        <begin position="1892"/>
        <end position="1912"/>
    </location>
</feature>
<accession>A0A448ZXM7</accession>
<keyword evidence="2" id="KW-1003">Cell membrane</keyword>
<feature type="domain" description="ABC3 transporter permease C-terminal" evidence="8">
    <location>
        <begin position="1896"/>
        <end position="2015"/>
    </location>
</feature>
<comment type="subcellular location">
    <subcellularLocation>
        <location evidence="1">Cell membrane</location>
        <topology evidence="1">Multi-pass membrane protein</topology>
    </subcellularLocation>
</comment>
<evidence type="ECO:0000256" key="4">
    <source>
        <dbReference type="ARBA" id="ARBA00022989"/>
    </source>
</evidence>
<dbReference type="OrthoDB" id="403889at2"/>
<evidence type="ECO:0000256" key="2">
    <source>
        <dbReference type="ARBA" id="ARBA00022475"/>
    </source>
</evidence>
<evidence type="ECO:0000313" key="9">
    <source>
        <dbReference type="EMBL" id="VEU56010.1"/>
    </source>
</evidence>